<dbReference type="Gene3D" id="3.40.50.10490">
    <property type="entry name" value="Glucose-6-phosphate isomerase like protein, domain 1"/>
    <property type="match status" value="2"/>
</dbReference>
<keyword evidence="5 7" id="KW-0413">Isomerase</keyword>
<dbReference type="UniPathway" id="UPA00109">
    <property type="reaction ID" value="UER00181"/>
</dbReference>
<feature type="compositionally biased region" description="Basic and acidic residues" evidence="9">
    <location>
        <begin position="31"/>
        <end position="41"/>
    </location>
</feature>
<comment type="function">
    <text evidence="7">Catalyzes the reversible isomerization of glucose-6-phosphate to fructose-6-phosphate.</text>
</comment>
<gene>
    <name evidence="7 10" type="primary">pgi</name>
    <name evidence="10" type="ORF">HQN59_12795</name>
</gene>
<organism evidence="10 11">
    <name type="scientific">Piscinibacter koreensis</name>
    <dbReference type="NCBI Taxonomy" id="2742824"/>
    <lineage>
        <taxon>Bacteria</taxon>
        <taxon>Pseudomonadati</taxon>
        <taxon>Pseudomonadota</taxon>
        <taxon>Betaproteobacteria</taxon>
        <taxon>Burkholderiales</taxon>
        <taxon>Sphaerotilaceae</taxon>
        <taxon>Piscinibacter</taxon>
    </lineage>
</organism>
<comment type="pathway">
    <text evidence="1 7 8">Carbohydrate degradation; glycolysis; D-glyceraldehyde 3-phosphate and glycerone phosphate from D-glucose: step 2/4.</text>
</comment>
<feature type="active site" evidence="7">
    <location>
        <position position="429"/>
    </location>
</feature>
<dbReference type="GO" id="GO:0005829">
    <property type="term" value="C:cytosol"/>
    <property type="evidence" value="ECO:0007669"/>
    <property type="project" value="TreeGrafter"/>
</dbReference>
<dbReference type="AlphaFoldDB" id="A0A7Y6NP15"/>
<dbReference type="InterPro" id="IPR018189">
    <property type="entry name" value="Phosphoglucose_isomerase_CS"/>
</dbReference>
<dbReference type="UniPathway" id="UPA00138"/>
<name>A0A7Y6NP15_9BURK</name>
<evidence type="ECO:0000256" key="9">
    <source>
        <dbReference type="SAM" id="MobiDB-lite"/>
    </source>
</evidence>
<comment type="caution">
    <text evidence="10">The sequence shown here is derived from an EMBL/GenBank/DDBJ whole genome shotgun (WGS) entry which is preliminary data.</text>
</comment>
<dbReference type="Pfam" id="PF00342">
    <property type="entry name" value="PGI"/>
    <property type="match status" value="1"/>
</dbReference>
<comment type="similarity">
    <text evidence="2 7 8">Belongs to the GPI family.</text>
</comment>
<dbReference type="HAMAP" id="MF_00473">
    <property type="entry name" value="G6P_isomerase"/>
    <property type="match status" value="1"/>
</dbReference>
<dbReference type="PANTHER" id="PTHR11469:SF1">
    <property type="entry name" value="GLUCOSE-6-PHOSPHATE ISOMERASE"/>
    <property type="match status" value="1"/>
</dbReference>
<dbReference type="InterPro" id="IPR035476">
    <property type="entry name" value="SIS_PGI_1"/>
</dbReference>
<feature type="active site" description="Proton donor" evidence="7">
    <location>
        <position position="398"/>
    </location>
</feature>
<dbReference type="PROSITE" id="PS00765">
    <property type="entry name" value="P_GLUCOSE_ISOMERASE_1"/>
    <property type="match status" value="1"/>
</dbReference>
<dbReference type="GO" id="GO:0006096">
    <property type="term" value="P:glycolytic process"/>
    <property type="evidence" value="ECO:0007669"/>
    <property type="project" value="UniProtKB-UniRule"/>
</dbReference>
<evidence type="ECO:0000256" key="4">
    <source>
        <dbReference type="ARBA" id="ARBA00023152"/>
    </source>
</evidence>
<keyword evidence="7" id="KW-0963">Cytoplasm</keyword>
<evidence type="ECO:0000256" key="6">
    <source>
        <dbReference type="ARBA" id="ARBA00029321"/>
    </source>
</evidence>
<dbReference type="GO" id="GO:0004347">
    <property type="term" value="F:glucose-6-phosphate isomerase activity"/>
    <property type="evidence" value="ECO:0007669"/>
    <property type="project" value="UniProtKB-UniRule"/>
</dbReference>
<evidence type="ECO:0000256" key="3">
    <source>
        <dbReference type="ARBA" id="ARBA00022432"/>
    </source>
</evidence>
<dbReference type="SUPFAM" id="SSF53697">
    <property type="entry name" value="SIS domain"/>
    <property type="match status" value="1"/>
</dbReference>
<sequence length="601" mass="64661">MPALSDTTPRPARLGCAGCHDLRCRGGACETPHDASTDPERRRARRLPSRRGVRLSGLRCDRTLAWATLQGHYAAHGRDLDLREAFARDPQRFEALSFEAPEVFVDLSKNLVDTATLQFLLELARECGVAERRDAMLRGDTINATEGRAVLHTALRAPPGSAPFSADVHGVLDAMLGWVDALHARIADGSSPIRHVVNIGIGGSDLGPQMVVGALEPYVDRGLDVRFVSNVDGHDLQAALRGMDARETLFVIASKTFTTQETMANAVAAKAWFDAGGGTDVAGHFVATTSNVEAAARFGITTTFGFWDWVGGRYSLWSAIGLPIALAIGSARFRELLAGAHAMDRHFTEAPADRNVPLLLGLLDVWYRNFHGFASRSVAPYHQGLARLPAFLQQLEMESNGKRVDASGAALPYETSPVVWGEPGTNAQHAYFQMLHQGTDVVPVEFILVKQPAPGVDGSTPLGAQLARQHRMLLSNGLAQAQALMLGKTAEQALEERAGTGGAAEAEQVLARHRTFPGNRPSSTFVLDALTPRALGALVALYEHRVFTSGAVWRINSFDQWGVELGKTLSAALLPAFEQRGGPLPAHLDPSTRGLLGRLLG</sequence>
<keyword evidence="3 7" id="KW-0312">Gluconeogenesis</keyword>
<dbReference type="Proteomes" id="UP000529637">
    <property type="component" value="Unassembled WGS sequence"/>
</dbReference>
<evidence type="ECO:0000313" key="11">
    <source>
        <dbReference type="Proteomes" id="UP000529637"/>
    </source>
</evidence>
<evidence type="ECO:0000256" key="1">
    <source>
        <dbReference type="ARBA" id="ARBA00004926"/>
    </source>
</evidence>
<dbReference type="InterPro" id="IPR001672">
    <property type="entry name" value="G6P_Isomerase"/>
</dbReference>
<comment type="subcellular location">
    <subcellularLocation>
        <location evidence="7">Cytoplasm</location>
    </subcellularLocation>
</comment>
<dbReference type="GO" id="GO:0048029">
    <property type="term" value="F:monosaccharide binding"/>
    <property type="evidence" value="ECO:0007669"/>
    <property type="project" value="TreeGrafter"/>
</dbReference>
<dbReference type="InterPro" id="IPR023096">
    <property type="entry name" value="G6P_Isomerase_C"/>
</dbReference>
<feature type="region of interest" description="Disordered" evidence="9">
    <location>
        <begin position="30"/>
        <end position="49"/>
    </location>
</feature>
<protein>
    <recommendedName>
        <fullName evidence="7">Glucose-6-phosphate isomerase</fullName>
        <shortName evidence="7">GPI</shortName>
        <ecNumber evidence="7">5.3.1.9</ecNumber>
    </recommendedName>
    <alternativeName>
        <fullName evidence="7">Phosphoglucose isomerase</fullName>
        <shortName evidence="7">PGI</shortName>
    </alternativeName>
    <alternativeName>
        <fullName evidence="7">Phosphohexose isomerase</fullName>
        <shortName evidence="7">PHI</shortName>
    </alternativeName>
</protein>
<dbReference type="CDD" id="cd05016">
    <property type="entry name" value="SIS_PGI_2"/>
    <property type="match status" value="1"/>
</dbReference>
<dbReference type="EMBL" id="JABWMJ010000005">
    <property type="protein sequence ID" value="NUZ06641.1"/>
    <property type="molecule type" value="Genomic_DNA"/>
</dbReference>
<dbReference type="GO" id="GO:0006094">
    <property type="term" value="P:gluconeogenesis"/>
    <property type="evidence" value="ECO:0007669"/>
    <property type="project" value="UniProtKB-UniRule"/>
</dbReference>
<dbReference type="NCBIfam" id="NF001211">
    <property type="entry name" value="PRK00179.1"/>
    <property type="match status" value="1"/>
</dbReference>
<comment type="pathway">
    <text evidence="7">Carbohydrate biosynthesis; gluconeogenesis.</text>
</comment>
<dbReference type="PRINTS" id="PR00662">
    <property type="entry name" value="G6PISOMERASE"/>
</dbReference>
<reference evidence="10 11" key="1">
    <citation type="submission" date="2020-06" db="EMBL/GenBank/DDBJ databases">
        <title>Schlegella sp. ID0723 isolated from air conditioner.</title>
        <authorList>
            <person name="Kim D.Y."/>
            <person name="Kim D.-U."/>
        </authorList>
    </citation>
    <scope>NUCLEOTIDE SEQUENCE [LARGE SCALE GENOMIC DNA]</scope>
    <source>
        <strain evidence="10 11">ID0723</strain>
    </source>
</reference>
<dbReference type="CDD" id="cd05015">
    <property type="entry name" value="SIS_PGI_1"/>
    <property type="match status" value="1"/>
</dbReference>
<accession>A0A7Y6NP15</accession>
<evidence type="ECO:0000256" key="2">
    <source>
        <dbReference type="ARBA" id="ARBA00006604"/>
    </source>
</evidence>
<evidence type="ECO:0000256" key="8">
    <source>
        <dbReference type="RuleBase" id="RU000612"/>
    </source>
</evidence>
<dbReference type="GO" id="GO:0097367">
    <property type="term" value="F:carbohydrate derivative binding"/>
    <property type="evidence" value="ECO:0007669"/>
    <property type="project" value="InterPro"/>
</dbReference>
<dbReference type="PROSITE" id="PS51463">
    <property type="entry name" value="P_GLUCOSE_ISOMERASE_3"/>
    <property type="match status" value="1"/>
</dbReference>
<evidence type="ECO:0000256" key="5">
    <source>
        <dbReference type="ARBA" id="ARBA00023235"/>
    </source>
</evidence>
<dbReference type="EC" id="5.3.1.9" evidence="7"/>
<dbReference type="Gene3D" id="1.10.1390.10">
    <property type="match status" value="1"/>
</dbReference>
<comment type="catalytic activity">
    <reaction evidence="6 7 8">
        <text>alpha-D-glucose 6-phosphate = beta-D-fructose 6-phosphate</text>
        <dbReference type="Rhea" id="RHEA:11816"/>
        <dbReference type="ChEBI" id="CHEBI:57634"/>
        <dbReference type="ChEBI" id="CHEBI:58225"/>
        <dbReference type="EC" id="5.3.1.9"/>
    </reaction>
</comment>
<feature type="active site" evidence="7">
    <location>
        <position position="567"/>
    </location>
</feature>
<keyword evidence="11" id="KW-1185">Reference proteome</keyword>
<proteinExistence type="inferred from homology"/>
<evidence type="ECO:0000256" key="7">
    <source>
        <dbReference type="HAMAP-Rule" id="MF_00473"/>
    </source>
</evidence>
<dbReference type="InterPro" id="IPR035482">
    <property type="entry name" value="SIS_PGI_2"/>
</dbReference>
<evidence type="ECO:0000313" key="10">
    <source>
        <dbReference type="EMBL" id="NUZ06641.1"/>
    </source>
</evidence>
<dbReference type="PANTHER" id="PTHR11469">
    <property type="entry name" value="GLUCOSE-6-PHOSPHATE ISOMERASE"/>
    <property type="match status" value="1"/>
</dbReference>
<dbReference type="PROSITE" id="PS00174">
    <property type="entry name" value="P_GLUCOSE_ISOMERASE_2"/>
    <property type="match status" value="1"/>
</dbReference>
<keyword evidence="4 7" id="KW-0324">Glycolysis</keyword>
<dbReference type="InterPro" id="IPR046348">
    <property type="entry name" value="SIS_dom_sf"/>
</dbReference>
<dbReference type="GO" id="GO:0051156">
    <property type="term" value="P:glucose 6-phosphate metabolic process"/>
    <property type="evidence" value="ECO:0007669"/>
    <property type="project" value="TreeGrafter"/>
</dbReference>